<dbReference type="CDD" id="cd14499">
    <property type="entry name" value="CDC14_C"/>
    <property type="match status" value="1"/>
</dbReference>
<keyword evidence="9" id="KW-1185">Reference proteome</keyword>
<comment type="caution">
    <text evidence="8">The sequence shown here is derived from an EMBL/GenBank/DDBJ whole genome shotgun (WGS) entry which is preliminary data.</text>
</comment>
<name>A0AAD1X8F2_EUPCR</name>
<dbReference type="Pfam" id="PF22785">
    <property type="entry name" value="Tc-R-P"/>
    <property type="match status" value="1"/>
</dbReference>
<gene>
    <name evidence="8" type="ORF">ECRASSUSDP1_LOCUS2585</name>
</gene>
<feature type="compositionally biased region" description="Basic and acidic residues" evidence="5">
    <location>
        <begin position="454"/>
        <end position="465"/>
    </location>
</feature>
<dbReference type="InterPro" id="IPR050561">
    <property type="entry name" value="PTP"/>
</dbReference>
<feature type="region of interest" description="Disordered" evidence="5">
    <location>
        <begin position="28"/>
        <end position="62"/>
    </location>
</feature>
<dbReference type="InterPro" id="IPR020422">
    <property type="entry name" value="TYR_PHOSPHATASE_DUAL_dom"/>
</dbReference>
<dbReference type="InterPro" id="IPR029260">
    <property type="entry name" value="DSPn"/>
</dbReference>
<accession>A0AAD1X8F2</accession>
<reference evidence="8" key="1">
    <citation type="submission" date="2023-07" db="EMBL/GenBank/DDBJ databases">
        <authorList>
            <consortium name="AG Swart"/>
            <person name="Singh M."/>
            <person name="Singh A."/>
            <person name="Seah K."/>
            <person name="Emmerich C."/>
        </authorList>
    </citation>
    <scope>NUCLEOTIDE SEQUENCE</scope>
    <source>
        <strain evidence="8">DP1</strain>
    </source>
</reference>
<keyword evidence="4" id="KW-0904">Protein phosphatase</keyword>
<organism evidence="8 9">
    <name type="scientific">Euplotes crassus</name>
    <dbReference type="NCBI Taxonomy" id="5936"/>
    <lineage>
        <taxon>Eukaryota</taxon>
        <taxon>Sar</taxon>
        <taxon>Alveolata</taxon>
        <taxon>Ciliophora</taxon>
        <taxon>Intramacronucleata</taxon>
        <taxon>Spirotrichea</taxon>
        <taxon>Hypotrichia</taxon>
        <taxon>Euplotida</taxon>
        <taxon>Euplotidae</taxon>
        <taxon>Moneuplotes</taxon>
    </lineage>
</organism>
<dbReference type="InterPro" id="IPR029021">
    <property type="entry name" value="Prot-tyrosine_phosphatase-like"/>
</dbReference>
<keyword evidence="3" id="KW-0378">Hydrolase</keyword>
<evidence type="ECO:0000256" key="5">
    <source>
        <dbReference type="SAM" id="MobiDB-lite"/>
    </source>
</evidence>
<evidence type="ECO:0000259" key="6">
    <source>
        <dbReference type="PROSITE" id="PS50054"/>
    </source>
</evidence>
<dbReference type="EMBL" id="CAMPGE010002471">
    <property type="protein sequence ID" value="CAI2361275.1"/>
    <property type="molecule type" value="Genomic_DNA"/>
</dbReference>
<dbReference type="CDD" id="cd17657">
    <property type="entry name" value="CDC14_N"/>
    <property type="match status" value="1"/>
</dbReference>
<dbReference type="Gene3D" id="3.90.190.10">
    <property type="entry name" value="Protein tyrosine phosphatase superfamily"/>
    <property type="match status" value="2"/>
</dbReference>
<dbReference type="PROSITE" id="PS50054">
    <property type="entry name" value="TYR_PHOSPHATASE_DUAL"/>
    <property type="match status" value="1"/>
</dbReference>
<feature type="domain" description="Tyrosine-protein phosphatase" evidence="6">
    <location>
        <begin position="275"/>
        <end position="433"/>
    </location>
</feature>
<proteinExistence type="inferred from homology"/>
<dbReference type="EC" id="3.1.3.48" evidence="2"/>
<evidence type="ECO:0000259" key="7">
    <source>
        <dbReference type="PROSITE" id="PS50056"/>
    </source>
</evidence>
<feature type="region of interest" description="Disordered" evidence="5">
    <location>
        <begin position="444"/>
        <end position="465"/>
    </location>
</feature>
<dbReference type="PANTHER" id="PTHR23339">
    <property type="entry name" value="TYROSINE SPECIFIC PROTEIN PHOSPHATASE AND DUAL SPECIFICITY PROTEIN PHOSPHATASE"/>
    <property type="match status" value="1"/>
</dbReference>
<evidence type="ECO:0000256" key="4">
    <source>
        <dbReference type="ARBA" id="ARBA00022912"/>
    </source>
</evidence>
<dbReference type="Proteomes" id="UP001295684">
    <property type="component" value="Unassembled WGS sequence"/>
</dbReference>
<feature type="domain" description="Tyrosine specific protein phosphatases" evidence="7">
    <location>
        <begin position="358"/>
        <end position="420"/>
    </location>
</feature>
<dbReference type="PROSITE" id="PS50056">
    <property type="entry name" value="TYR_PHOSPHATASE_2"/>
    <property type="match status" value="1"/>
</dbReference>
<dbReference type="GO" id="GO:0004725">
    <property type="term" value="F:protein tyrosine phosphatase activity"/>
    <property type="evidence" value="ECO:0007669"/>
    <property type="project" value="UniProtKB-EC"/>
</dbReference>
<dbReference type="SMART" id="SM00195">
    <property type="entry name" value="DSPc"/>
    <property type="match status" value="1"/>
</dbReference>
<evidence type="ECO:0000256" key="3">
    <source>
        <dbReference type="ARBA" id="ARBA00022801"/>
    </source>
</evidence>
<dbReference type="FunFam" id="3.90.190.10:FF:000006">
    <property type="entry name" value="Dual specificity protein phosphatase CDC14B"/>
    <property type="match status" value="1"/>
</dbReference>
<comment type="similarity">
    <text evidence="1">Belongs to the protein-tyrosine phosphatase family. Non-receptor class CDC14 subfamily.</text>
</comment>
<evidence type="ECO:0000313" key="8">
    <source>
        <dbReference type="EMBL" id="CAI2361275.1"/>
    </source>
</evidence>
<dbReference type="InterPro" id="IPR000387">
    <property type="entry name" value="Tyr_Pase_dom"/>
</dbReference>
<dbReference type="InterPro" id="IPR016130">
    <property type="entry name" value="Tyr_Pase_AS"/>
</dbReference>
<evidence type="ECO:0000313" key="9">
    <source>
        <dbReference type="Proteomes" id="UP001295684"/>
    </source>
</evidence>
<dbReference type="Pfam" id="PF14671">
    <property type="entry name" value="DSPn"/>
    <property type="match status" value="1"/>
</dbReference>
<protein>
    <recommendedName>
        <fullName evidence="2">protein-tyrosine-phosphatase</fullName>
        <ecNumber evidence="2">3.1.3.48</ecNumber>
    </recommendedName>
</protein>
<dbReference type="SUPFAM" id="SSF52799">
    <property type="entry name" value="(Phosphotyrosine protein) phosphatases II"/>
    <property type="match status" value="2"/>
</dbReference>
<evidence type="ECO:0000256" key="1">
    <source>
        <dbReference type="ARBA" id="ARBA00007315"/>
    </source>
</evidence>
<dbReference type="InterPro" id="IPR044506">
    <property type="entry name" value="CDC14_C"/>
</dbReference>
<dbReference type="PROSITE" id="PS00383">
    <property type="entry name" value="TYR_PHOSPHATASE_1"/>
    <property type="match status" value="1"/>
</dbReference>
<sequence>MIDISDPVRAQATMKEQAQEAIKSCKYTQGFDDPDAPADYKVSKNTDKSYFNHQEDDYDDDTTDFDMTYQTPNGRGEGFADGYPDPRCSVGSQLNDLKMYKAANKDTIEIIEDKLYFLSSDDVPIIDETAFYFETANLPELKYEPYNHDFGPLKLSQMHRYCLELVRLLQDPDYNQNKIYHYCSTGSEDQANSVCLIGCFMIVILGKSADEAWHCLQPYHKVLKPYCDSLDVSSTYPLSIYDILCGLQRAISLGWYDYRTFDVHEYEYYEKVENGDLNWIIPNKIVALMGPSGKRLDKQGNPSYTPEDYQDIFRNMNVGHIVRLNKAVYQKERFTKLGFKFTDLYFKDGSTPSREIVHKFIEIVESSKKAIAVHCKAGLGRTGTLIGCYSMKNYGFTASEFIGWARLVRPGSVLGPQQHFLEEIEDELKPPPVENNKLITMGSMDYSPKYSNKKNLEMSPLERQRSVYGDKAQANRLISAKKSRKIET</sequence>
<evidence type="ECO:0000256" key="2">
    <source>
        <dbReference type="ARBA" id="ARBA00013064"/>
    </source>
</evidence>
<dbReference type="AlphaFoldDB" id="A0AAD1X8F2"/>